<keyword evidence="3" id="KW-1185">Reference proteome</keyword>
<protein>
    <submittedName>
        <fullName evidence="2">Uncharacterized protein</fullName>
    </submittedName>
</protein>
<dbReference type="GeneID" id="70234843"/>
<gene>
    <name evidence="2" type="ORF">OGAPHI_002876</name>
</gene>
<proteinExistence type="predicted"/>
<dbReference type="Proteomes" id="UP000769157">
    <property type="component" value="Unassembled WGS sequence"/>
</dbReference>
<name>A0A9P8P9F8_9ASCO</name>
<reference evidence="2" key="2">
    <citation type="submission" date="2021-01" db="EMBL/GenBank/DDBJ databases">
        <authorList>
            <person name="Schikora-Tamarit M.A."/>
        </authorList>
    </citation>
    <scope>NUCLEOTIDE SEQUENCE</scope>
    <source>
        <strain evidence="2">CBS6075</strain>
    </source>
</reference>
<dbReference type="AlphaFoldDB" id="A0A9P8P9F8"/>
<dbReference type="EMBL" id="JAEUBE010000183">
    <property type="protein sequence ID" value="KAH3667227.1"/>
    <property type="molecule type" value="Genomic_DNA"/>
</dbReference>
<dbReference type="RefSeq" id="XP_046062039.1">
    <property type="nucleotide sequence ID" value="XM_046203793.1"/>
</dbReference>
<evidence type="ECO:0000313" key="2">
    <source>
        <dbReference type="EMBL" id="KAH3667227.1"/>
    </source>
</evidence>
<organism evidence="2 3">
    <name type="scientific">Ogataea philodendri</name>
    <dbReference type="NCBI Taxonomy" id="1378263"/>
    <lineage>
        <taxon>Eukaryota</taxon>
        <taxon>Fungi</taxon>
        <taxon>Dikarya</taxon>
        <taxon>Ascomycota</taxon>
        <taxon>Saccharomycotina</taxon>
        <taxon>Pichiomycetes</taxon>
        <taxon>Pichiales</taxon>
        <taxon>Pichiaceae</taxon>
        <taxon>Ogataea</taxon>
    </lineage>
</organism>
<evidence type="ECO:0000256" key="1">
    <source>
        <dbReference type="SAM" id="MobiDB-lite"/>
    </source>
</evidence>
<evidence type="ECO:0000313" key="3">
    <source>
        <dbReference type="Proteomes" id="UP000769157"/>
    </source>
</evidence>
<feature type="region of interest" description="Disordered" evidence="1">
    <location>
        <begin position="126"/>
        <end position="149"/>
    </location>
</feature>
<sequence length="169" mass="18968">MSSLTVLAANNNFPIRLRYSVGLDNGESSTGSQGCVSHGVETALHVLSWRDETRRLTHIDFLIKSTVEKGSGNIHLMNLHFELGSKAEHYAHTVVTNNRTKGLIVVKSMDLTKTLNNKPCFQKMRNGFGSEYPTTSKRPSTRRKRDQRPDLVMLMGGHFGFHGREPTTR</sequence>
<reference evidence="2" key="1">
    <citation type="journal article" date="2021" name="Open Biol.">
        <title>Shared evolutionary footprints suggest mitochondrial oxidative damage underlies multiple complex I losses in fungi.</title>
        <authorList>
            <person name="Schikora-Tamarit M.A."/>
            <person name="Marcet-Houben M."/>
            <person name="Nosek J."/>
            <person name="Gabaldon T."/>
        </authorList>
    </citation>
    <scope>NUCLEOTIDE SEQUENCE</scope>
    <source>
        <strain evidence="2">CBS6075</strain>
    </source>
</reference>
<accession>A0A9P8P9F8</accession>
<comment type="caution">
    <text evidence="2">The sequence shown here is derived from an EMBL/GenBank/DDBJ whole genome shotgun (WGS) entry which is preliminary data.</text>
</comment>